<feature type="region of interest" description="Disordered" evidence="1">
    <location>
        <begin position="1"/>
        <end position="46"/>
    </location>
</feature>
<dbReference type="InterPro" id="IPR040118">
    <property type="entry name" value="C144A/B/C"/>
</dbReference>
<keyword evidence="3" id="KW-1185">Reference proteome</keyword>
<dbReference type="Proteomes" id="UP000322234">
    <property type="component" value="Unassembled WGS sequence"/>
</dbReference>
<protein>
    <submittedName>
        <fullName evidence="2">Uncharacterized protein</fullName>
    </submittedName>
</protein>
<proteinExistence type="predicted"/>
<accession>A0A6B0RUC8</accession>
<organism evidence="2 3">
    <name type="scientific">Bos mutus</name>
    <name type="common">wild yak</name>
    <dbReference type="NCBI Taxonomy" id="72004"/>
    <lineage>
        <taxon>Eukaryota</taxon>
        <taxon>Metazoa</taxon>
        <taxon>Chordata</taxon>
        <taxon>Craniata</taxon>
        <taxon>Vertebrata</taxon>
        <taxon>Euteleostomi</taxon>
        <taxon>Mammalia</taxon>
        <taxon>Eutheria</taxon>
        <taxon>Laurasiatheria</taxon>
        <taxon>Artiodactyla</taxon>
        <taxon>Ruminantia</taxon>
        <taxon>Pecora</taxon>
        <taxon>Bovidae</taxon>
        <taxon>Bovinae</taxon>
        <taxon>Bos</taxon>
    </lineage>
</organism>
<feature type="compositionally biased region" description="Basic and acidic residues" evidence="1">
    <location>
        <begin position="1"/>
        <end position="22"/>
    </location>
</feature>
<comment type="caution">
    <text evidence="2">The sequence shown here is derived from an EMBL/GenBank/DDBJ whole genome shotgun (WGS) entry which is preliminary data.</text>
</comment>
<evidence type="ECO:0000313" key="2">
    <source>
        <dbReference type="EMBL" id="MXQ93689.1"/>
    </source>
</evidence>
<reference evidence="2" key="1">
    <citation type="submission" date="2019-10" db="EMBL/GenBank/DDBJ databases">
        <title>The sequence and de novo assembly of the wild yak genome.</title>
        <authorList>
            <person name="Liu Y."/>
        </authorList>
    </citation>
    <scope>NUCLEOTIDE SEQUENCE [LARGE SCALE GENOMIC DNA]</scope>
    <source>
        <strain evidence="2">WY2019</strain>
    </source>
</reference>
<evidence type="ECO:0000256" key="1">
    <source>
        <dbReference type="SAM" id="MobiDB-lite"/>
    </source>
</evidence>
<dbReference type="PANTHER" id="PTHR22245:SF3">
    <property type="entry name" value="COILED-COIL DOMAIN-CONTAINING PROTEIN 144A-RELATED"/>
    <property type="match status" value="1"/>
</dbReference>
<dbReference type="PANTHER" id="PTHR22245">
    <property type="entry name" value="COILED-COIL DOMAIN-CONTAINING PROTEIN 144A-RELATED"/>
    <property type="match status" value="1"/>
</dbReference>
<dbReference type="AlphaFoldDB" id="A0A6B0RUC8"/>
<name>A0A6B0RUC8_9CETA</name>
<gene>
    <name evidence="2" type="ORF">E5288_WYG022333</name>
</gene>
<evidence type="ECO:0000313" key="3">
    <source>
        <dbReference type="Proteomes" id="UP000322234"/>
    </source>
</evidence>
<sequence length="99" mass="10920">MEDEGSDRPAKKTSNENNKVKEQINSVDDRDDLTQSSETASEDGELLYYKNSMLLIEQLDTGCKAETGTAMERVIPQKHSSNSHLLSITVTCPNSVDAD</sequence>
<dbReference type="EMBL" id="VBQZ03000096">
    <property type="protein sequence ID" value="MXQ93689.1"/>
    <property type="molecule type" value="Genomic_DNA"/>
</dbReference>